<dbReference type="SUPFAM" id="SSF52058">
    <property type="entry name" value="L domain-like"/>
    <property type="match status" value="1"/>
</dbReference>
<dbReference type="InterPro" id="IPR032675">
    <property type="entry name" value="LRR_dom_sf"/>
</dbReference>
<evidence type="ECO:0000313" key="5">
    <source>
        <dbReference type="Proteomes" id="UP001165060"/>
    </source>
</evidence>
<feature type="compositionally biased region" description="Low complexity" evidence="3">
    <location>
        <begin position="1008"/>
        <end position="1027"/>
    </location>
</feature>
<organism evidence="4 5">
    <name type="scientific">Tetraparma gracilis</name>
    <dbReference type="NCBI Taxonomy" id="2962635"/>
    <lineage>
        <taxon>Eukaryota</taxon>
        <taxon>Sar</taxon>
        <taxon>Stramenopiles</taxon>
        <taxon>Ochrophyta</taxon>
        <taxon>Bolidophyceae</taxon>
        <taxon>Parmales</taxon>
        <taxon>Triparmaceae</taxon>
        <taxon>Tetraparma</taxon>
    </lineage>
</organism>
<proteinExistence type="predicted"/>
<gene>
    <name evidence="4" type="ORF">TeGR_g482</name>
</gene>
<evidence type="ECO:0000313" key="4">
    <source>
        <dbReference type="EMBL" id="GMI51890.1"/>
    </source>
</evidence>
<evidence type="ECO:0000256" key="3">
    <source>
        <dbReference type="SAM" id="MobiDB-lite"/>
    </source>
</evidence>
<name>A0ABQ6NB65_9STRA</name>
<feature type="compositionally biased region" description="Basic and acidic residues" evidence="3">
    <location>
        <begin position="1088"/>
        <end position="1097"/>
    </location>
</feature>
<dbReference type="PROSITE" id="PS51450">
    <property type="entry name" value="LRR"/>
    <property type="match status" value="1"/>
</dbReference>
<feature type="compositionally biased region" description="Low complexity" evidence="3">
    <location>
        <begin position="849"/>
        <end position="863"/>
    </location>
</feature>
<evidence type="ECO:0000256" key="1">
    <source>
        <dbReference type="ARBA" id="ARBA00022614"/>
    </source>
</evidence>
<feature type="region of interest" description="Disordered" evidence="3">
    <location>
        <begin position="1003"/>
        <end position="1165"/>
    </location>
</feature>
<feature type="region of interest" description="Disordered" evidence="3">
    <location>
        <begin position="679"/>
        <end position="699"/>
    </location>
</feature>
<accession>A0ABQ6NB65</accession>
<feature type="region of interest" description="Disordered" evidence="3">
    <location>
        <begin position="816"/>
        <end position="863"/>
    </location>
</feature>
<dbReference type="Proteomes" id="UP001165060">
    <property type="component" value="Unassembled WGS sequence"/>
</dbReference>
<protein>
    <submittedName>
        <fullName evidence="4">Uncharacterized protein</fullName>
    </submittedName>
</protein>
<keyword evidence="5" id="KW-1185">Reference proteome</keyword>
<feature type="compositionally biased region" description="Polar residues" evidence="3">
    <location>
        <begin position="1112"/>
        <end position="1128"/>
    </location>
</feature>
<evidence type="ECO:0000256" key="2">
    <source>
        <dbReference type="ARBA" id="ARBA00022737"/>
    </source>
</evidence>
<dbReference type="PANTHER" id="PTHR24366">
    <property type="entry name" value="IG(IMMUNOGLOBULIN) AND LRR(LEUCINE RICH REPEAT) DOMAINS"/>
    <property type="match status" value="1"/>
</dbReference>
<sequence length="1191" mass="129754">MRVAKKDLLHSLTSQPLSSLSILHLPHVKMETPASAFSESPSLLSLNLSHNSISSFPPDSLQSNPALFCLDVSHNALCSLSAISDYLVFGELDLSHNALSPSSLPSLSKTHLVSVSLHNNPSIPGSCSPPSDPSHLSYRKQMLSVLPHAWVLDEHFVSADERASRDPPPAGQPQSSAPPFVQIPPENSLASSFLITNASFPTLNQTLLDSRRLSFLLSQWDTLASLRNAARAAQTHRPLPQVAPLTHHEVLAKLPPAVRVDLLTLLCSAVQFAIPAPVLSGALTVLFLDAPSPPPRQVTDDLPRLPPYALTALLHRLRSQCLDELNPPAPTAEAVLLSRQYPPNASELLPSIPTVVTLHNLPSSHSDTYSTGLPLRSRHAVRLLQRSPSCPLLTATSQPNATLQRYYDKMEPLFSAAGFGREDLSVPSLPCWAPGCTPRRPYAQGWNGEGDDNRPRPRGLSADELNRAATPHSPEEPSFAFEFMPEQPIPPSSKAVGGNEQLGEFWEGNGGDGDWKVKRPNVGELVQVEPDMYVAIEAVNLPVVYLADFTLDRETLLYDPRGFWSTVECLREISEAHKSSKTTTLFRTNESYAPSGVSRSESVPNLPVPTHLLHPPDSMSDKPEAKPVSLFSADTAFDSSFVLAPPAHIEAQNQVQSYYDPSRPARWNRLSHAPISVAPGTTPQRGSYLNSHTSTLPPPNSIMTSHTNLLSESKSSFNLHQTSHMESSVGSASVNDRFGVSRQALYDEFHELLKNMGSLKNSAQASDAAPFINPVNNKPAAAPIDVDDMMGHISRRKMQLIDQDASLPEDQIFGLTTTNDEDEQDEKKDDENAAPSLPHDFPRLDDDASAQVSVESSSLQVSQTAQKESIQAIINTSKSAAHAQPPPLPTDSISVLEQQLARKKLQQETLRMHNLAPVKRLGPRPWFPTRNKPDFLVNSASMSQLNSHFYGGSRSFTSGQQLPQVAPAINRLSLDDGCDDENSIGENRARVYSAEANRWEQRFGVINAPKTSAPTTSTKPPTPSSQSRSNWDVELAARTADAYDKTHPRPLVAVDSLPPSTSDMLGVESGGSHPVQTLELRPNSSGSRFDEKSKTQRPDSTTSRRSMRPTKSPITSLLNQESNFGFSNDSERSMVTTPSGTPSGTGPGRHWAGSNMSSSNAPPQNTRLMAKLNTRKIQAINRQAKDLMSGW</sequence>
<dbReference type="Gene3D" id="3.80.10.10">
    <property type="entry name" value="Ribonuclease Inhibitor"/>
    <property type="match status" value="1"/>
</dbReference>
<dbReference type="Pfam" id="PF13855">
    <property type="entry name" value="LRR_8"/>
    <property type="match status" value="1"/>
</dbReference>
<comment type="caution">
    <text evidence="4">The sequence shown here is derived from an EMBL/GenBank/DDBJ whole genome shotgun (WGS) entry which is preliminary data.</text>
</comment>
<feature type="region of interest" description="Disordered" evidence="3">
    <location>
        <begin position="161"/>
        <end position="181"/>
    </location>
</feature>
<reference evidence="4 5" key="1">
    <citation type="journal article" date="2023" name="Commun. Biol.">
        <title>Genome analysis of Parmales, the sister group of diatoms, reveals the evolutionary specialization of diatoms from phago-mixotrophs to photoautotrophs.</title>
        <authorList>
            <person name="Ban H."/>
            <person name="Sato S."/>
            <person name="Yoshikawa S."/>
            <person name="Yamada K."/>
            <person name="Nakamura Y."/>
            <person name="Ichinomiya M."/>
            <person name="Sato N."/>
            <person name="Blanc-Mathieu R."/>
            <person name="Endo H."/>
            <person name="Kuwata A."/>
            <person name="Ogata H."/>
        </authorList>
    </citation>
    <scope>NUCLEOTIDE SEQUENCE [LARGE SCALE GENOMIC DNA]</scope>
</reference>
<dbReference type="EMBL" id="BRYB01006204">
    <property type="protein sequence ID" value="GMI51890.1"/>
    <property type="molecule type" value="Genomic_DNA"/>
</dbReference>
<keyword evidence="1" id="KW-0433">Leucine-rich repeat</keyword>
<feature type="compositionally biased region" description="Polar residues" evidence="3">
    <location>
        <begin position="1154"/>
        <end position="1165"/>
    </location>
</feature>
<keyword evidence="2" id="KW-0677">Repeat</keyword>
<dbReference type="InterPro" id="IPR001611">
    <property type="entry name" value="Leu-rich_rpt"/>
</dbReference>
<dbReference type="PANTHER" id="PTHR24366:SF96">
    <property type="entry name" value="LEUCINE RICH REPEAT CONTAINING 53"/>
    <property type="match status" value="1"/>
</dbReference>